<proteinExistence type="predicted"/>
<organism evidence="1 2">
    <name type="scientific">Paspalum notatum var. saurae</name>
    <dbReference type="NCBI Taxonomy" id="547442"/>
    <lineage>
        <taxon>Eukaryota</taxon>
        <taxon>Viridiplantae</taxon>
        <taxon>Streptophyta</taxon>
        <taxon>Embryophyta</taxon>
        <taxon>Tracheophyta</taxon>
        <taxon>Spermatophyta</taxon>
        <taxon>Magnoliopsida</taxon>
        <taxon>Liliopsida</taxon>
        <taxon>Poales</taxon>
        <taxon>Poaceae</taxon>
        <taxon>PACMAD clade</taxon>
        <taxon>Panicoideae</taxon>
        <taxon>Andropogonodae</taxon>
        <taxon>Paspaleae</taxon>
        <taxon>Paspalinae</taxon>
        <taxon>Paspalum</taxon>
    </lineage>
</organism>
<dbReference type="Proteomes" id="UP001341281">
    <property type="component" value="Chromosome 09"/>
</dbReference>
<dbReference type="EMBL" id="CP144753">
    <property type="protein sequence ID" value="WVZ94035.1"/>
    <property type="molecule type" value="Genomic_DNA"/>
</dbReference>
<evidence type="ECO:0000313" key="1">
    <source>
        <dbReference type="EMBL" id="WVZ94035.1"/>
    </source>
</evidence>
<keyword evidence="2" id="KW-1185">Reference proteome</keyword>
<dbReference type="AlphaFoldDB" id="A0AAQ3UKR0"/>
<sequence>MCDICEIKIYQLLCTAGKVKEPCFDRSLYMIQQDSRLFTNQVVSQPEEQVAFDMFLASQGLLGNLSHDLVSFLLPGWISLRLAGYKVDISMNMIPGEIKGGYWHYENDARFEVLWEPMSYAFEKSFSFRKHKGIYCASGFAPSRGNSSLWPYADKELCMLLLQHKSRGCHHDELMLPWDQGVFLKQISEACMARCCSRVLSGLLKQSLLEVLAA</sequence>
<accession>A0AAQ3UKR0</accession>
<reference evidence="1 2" key="1">
    <citation type="submission" date="2024-02" db="EMBL/GenBank/DDBJ databases">
        <title>High-quality chromosome-scale genome assembly of Pensacola bahiagrass (Paspalum notatum Flugge var. saurae).</title>
        <authorList>
            <person name="Vega J.M."/>
            <person name="Podio M."/>
            <person name="Orjuela J."/>
            <person name="Siena L.A."/>
            <person name="Pessino S.C."/>
            <person name="Combes M.C."/>
            <person name="Mariac C."/>
            <person name="Albertini E."/>
            <person name="Pupilli F."/>
            <person name="Ortiz J.P.A."/>
            <person name="Leblanc O."/>
        </authorList>
    </citation>
    <scope>NUCLEOTIDE SEQUENCE [LARGE SCALE GENOMIC DNA]</scope>
    <source>
        <strain evidence="1">R1</strain>
        <tissue evidence="1">Leaf</tissue>
    </source>
</reference>
<evidence type="ECO:0000313" key="2">
    <source>
        <dbReference type="Proteomes" id="UP001341281"/>
    </source>
</evidence>
<gene>
    <name evidence="1" type="ORF">U9M48_039977</name>
</gene>
<protein>
    <submittedName>
        <fullName evidence="1">Uncharacterized protein</fullName>
    </submittedName>
</protein>
<name>A0AAQ3UKR0_PASNO</name>